<keyword evidence="3" id="KW-0998">Cell outer membrane</keyword>
<evidence type="ECO:0000256" key="2">
    <source>
        <dbReference type="ARBA" id="ARBA00023136"/>
    </source>
</evidence>
<evidence type="ECO:0000313" key="8">
    <source>
        <dbReference type="Proteomes" id="UP001168552"/>
    </source>
</evidence>
<dbReference type="RefSeq" id="WP_320004633.1">
    <property type="nucleotide sequence ID" value="NZ_JAUHJS010000005.1"/>
</dbReference>
<organism evidence="7 8">
    <name type="scientific">Shiella aurantiaca</name>
    <dbReference type="NCBI Taxonomy" id="3058365"/>
    <lineage>
        <taxon>Bacteria</taxon>
        <taxon>Pseudomonadati</taxon>
        <taxon>Bacteroidota</taxon>
        <taxon>Cytophagia</taxon>
        <taxon>Cytophagales</taxon>
        <taxon>Shiellaceae</taxon>
        <taxon>Shiella</taxon>
    </lineage>
</organism>
<evidence type="ECO:0000256" key="4">
    <source>
        <dbReference type="PROSITE-ProRule" id="PRU00473"/>
    </source>
</evidence>
<evidence type="ECO:0000256" key="1">
    <source>
        <dbReference type="ARBA" id="ARBA00004442"/>
    </source>
</evidence>
<dbReference type="InterPro" id="IPR050330">
    <property type="entry name" value="Bact_OuterMem_StrucFunc"/>
</dbReference>
<dbReference type="EMBL" id="JAUHJS010000005">
    <property type="protein sequence ID" value="MDN4166099.1"/>
    <property type="molecule type" value="Genomic_DNA"/>
</dbReference>
<dbReference type="InterPro" id="IPR006665">
    <property type="entry name" value="OmpA-like"/>
</dbReference>
<dbReference type="InterPro" id="IPR011042">
    <property type="entry name" value="6-blade_b-propeller_TolB-like"/>
</dbReference>
<dbReference type="Gene3D" id="3.30.1330.60">
    <property type="entry name" value="OmpA-like domain"/>
    <property type="match status" value="1"/>
</dbReference>
<dbReference type="PANTHER" id="PTHR30329">
    <property type="entry name" value="STATOR ELEMENT OF FLAGELLAR MOTOR COMPLEX"/>
    <property type="match status" value="1"/>
</dbReference>
<evidence type="ECO:0000259" key="6">
    <source>
        <dbReference type="PROSITE" id="PS51123"/>
    </source>
</evidence>
<feature type="signal peptide" evidence="5">
    <location>
        <begin position="1"/>
        <end position="22"/>
    </location>
</feature>
<keyword evidence="5" id="KW-0732">Signal</keyword>
<protein>
    <submittedName>
        <fullName evidence="7">OmpA family protein</fullName>
    </submittedName>
</protein>
<proteinExistence type="predicted"/>
<evidence type="ECO:0000256" key="3">
    <source>
        <dbReference type="ARBA" id="ARBA00023237"/>
    </source>
</evidence>
<dbReference type="SUPFAM" id="SSF69304">
    <property type="entry name" value="Tricorn protease N-terminal domain"/>
    <property type="match status" value="1"/>
</dbReference>
<comment type="subcellular location">
    <subcellularLocation>
        <location evidence="1">Cell outer membrane</location>
    </subcellularLocation>
</comment>
<dbReference type="Proteomes" id="UP001168552">
    <property type="component" value="Unassembled WGS sequence"/>
</dbReference>
<name>A0ABT8F6V2_9BACT</name>
<keyword evidence="8" id="KW-1185">Reference proteome</keyword>
<gene>
    <name evidence="7" type="ORF">QWY31_11335</name>
</gene>
<dbReference type="InterPro" id="IPR036737">
    <property type="entry name" value="OmpA-like_sf"/>
</dbReference>
<accession>A0ABT8F6V2</accession>
<evidence type="ECO:0000313" key="7">
    <source>
        <dbReference type="EMBL" id="MDN4166099.1"/>
    </source>
</evidence>
<dbReference type="InterPro" id="IPR006664">
    <property type="entry name" value="OMP_bac"/>
</dbReference>
<feature type="chain" id="PRO_5045998483" evidence="5">
    <location>
        <begin position="23"/>
        <end position="672"/>
    </location>
</feature>
<comment type="caution">
    <text evidence="7">The sequence shown here is derived from an EMBL/GenBank/DDBJ whole genome shotgun (WGS) entry which is preliminary data.</text>
</comment>
<dbReference type="SUPFAM" id="SSF103088">
    <property type="entry name" value="OmpA-like"/>
    <property type="match status" value="1"/>
</dbReference>
<dbReference type="Gene3D" id="2.120.10.30">
    <property type="entry name" value="TolB, C-terminal domain"/>
    <property type="match status" value="1"/>
</dbReference>
<dbReference type="Pfam" id="PF07676">
    <property type="entry name" value="PD40"/>
    <property type="match status" value="2"/>
</dbReference>
<feature type="domain" description="OmpA-like" evidence="6">
    <location>
        <begin position="556"/>
        <end position="672"/>
    </location>
</feature>
<dbReference type="PRINTS" id="PR01021">
    <property type="entry name" value="OMPADOMAIN"/>
</dbReference>
<keyword evidence="2 4" id="KW-0472">Membrane</keyword>
<dbReference type="CDD" id="cd07185">
    <property type="entry name" value="OmpA_C-like"/>
    <property type="match status" value="1"/>
</dbReference>
<dbReference type="PROSITE" id="PS51123">
    <property type="entry name" value="OMPA_2"/>
    <property type="match status" value="1"/>
</dbReference>
<dbReference type="InterPro" id="IPR011659">
    <property type="entry name" value="WD40"/>
</dbReference>
<dbReference type="PANTHER" id="PTHR30329:SF21">
    <property type="entry name" value="LIPOPROTEIN YIAD-RELATED"/>
    <property type="match status" value="1"/>
</dbReference>
<evidence type="ECO:0000256" key="5">
    <source>
        <dbReference type="SAM" id="SignalP"/>
    </source>
</evidence>
<reference evidence="7" key="1">
    <citation type="submission" date="2023-06" db="EMBL/GenBank/DDBJ databases">
        <title>Cytophagales bacterium Strain LB-30, isolated from soil.</title>
        <authorList>
            <person name="Liu B."/>
        </authorList>
    </citation>
    <scope>NUCLEOTIDE SEQUENCE</scope>
    <source>
        <strain evidence="7">LB-30</strain>
    </source>
</reference>
<sequence length="672" mass="75180">MKYYSPILCLGILTSLASLTYAQEKTKIEALSTPTHVEFSPTISADGKTIIFETDKGDGWELYESQMDDAGNWGTPVPLTAINEKCDFLAGPNISYDGNLLYYTAFIEDVTESEDIFYSRRIEGGGWSEPIRLPETINTDDYEAFPSISADENSLYFIRINHRNPIDKKTEENCFTIYVSQKQADDTWGEAVPLPPVINSGCERDPKIMADNRTLIFSSIRPDGLGKFDMYQTRLGEDGTWEEPRALSFINSAGNDQSPCIAASGDVMYYYSEDDIWSVSIPEEFRQLINVTISGAIVDAVSQSPVAAKLIITDLDNPENVSQLDNNAEDGRYNLVLGAKKRFKVEIQSANYLYQQLDFDFSTIETYKEIKQNIELESRYMAQIELEDLELKKPLSGWLRINKADGSVVWEDSLHSGQPAEITLSSLEKYTAQLRKEGYEARDTSLVFDPQIYKATTPLRLKILKEKVVMSVNVNDMSSNKKMRSKVYFKNLDEDETIVAESGESVSLRRGDRYEVLTSSDKGYAFASTTLVAGEGVVNEDGSISNEIQLSVARIEEGSMLTLKSIEFASNSATLDSASYFELSRVIELLKNNKKVVVEVAAHTDDVGDDGYNLHLSENRAQSVVNYLLSQGIPVSQIVPKGYGETQPLVENTSEENRAKNRRVELKVLSSK</sequence>
<dbReference type="Pfam" id="PF00691">
    <property type="entry name" value="OmpA"/>
    <property type="match status" value="1"/>
</dbReference>